<dbReference type="PANTHER" id="PTHR43758">
    <property type="entry name" value="7,8-DIHYDRO-8-OXOGUANINE TRIPHOSPHATASE"/>
    <property type="match status" value="1"/>
</dbReference>
<evidence type="ECO:0000256" key="1">
    <source>
        <dbReference type="ARBA" id="ARBA00001946"/>
    </source>
</evidence>
<dbReference type="InterPro" id="IPR020084">
    <property type="entry name" value="NUDIX_hydrolase_CS"/>
</dbReference>
<keyword evidence="5" id="KW-0460">Magnesium</keyword>
<keyword evidence="4 6" id="KW-0378">Hydrolase</keyword>
<proteinExistence type="inferred from homology"/>
<organism evidence="8 9">
    <name type="scientific">Candidatus Faeciplasma avium</name>
    <dbReference type="NCBI Taxonomy" id="2840798"/>
    <lineage>
        <taxon>Bacteria</taxon>
        <taxon>Bacillati</taxon>
        <taxon>Bacillota</taxon>
        <taxon>Clostridia</taxon>
        <taxon>Eubacteriales</taxon>
        <taxon>Oscillospiraceae</taxon>
        <taxon>Oscillospiraceae incertae sedis</taxon>
        <taxon>Candidatus Faeciplasma</taxon>
    </lineage>
</organism>
<reference evidence="8" key="2">
    <citation type="journal article" date="2021" name="PeerJ">
        <title>Extensive microbial diversity within the chicken gut microbiome revealed by metagenomics and culture.</title>
        <authorList>
            <person name="Gilroy R."/>
            <person name="Ravi A."/>
            <person name="Getino M."/>
            <person name="Pursley I."/>
            <person name="Horton D.L."/>
            <person name="Alikhan N.F."/>
            <person name="Baker D."/>
            <person name="Gharbi K."/>
            <person name="Hall N."/>
            <person name="Watson M."/>
            <person name="Adriaenssens E.M."/>
            <person name="Foster-Nyarko E."/>
            <person name="Jarju S."/>
            <person name="Secka A."/>
            <person name="Antonio M."/>
            <person name="Oren A."/>
            <person name="Chaudhuri R.R."/>
            <person name="La Ragione R."/>
            <person name="Hildebrand F."/>
            <person name="Pallen M.J."/>
        </authorList>
    </citation>
    <scope>NUCLEOTIDE SEQUENCE</scope>
    <source>
        <strain evidence="8">1370</strain>
    </source>
</reference>
<dbReference type="Gene3D" id="3.90.79.10">
    <property type="entry name" value="Nucleoside Triphosphate Pyrophosphohydrolase"/>
    <property type="match status" value="1"/>
</dbReference>
<dbReference type="InterPro" id="IPR000086">
    <property type="entry name" value="NUDIX_hydrolase_dom"/>
</dbReference>
<dbReference type="PRINTS" id="PR00502">
    <property type="entry name" value="NUDIXFAMILY"/>
</dbReference>
<comment type="similarity">
    <text evidence="2 6">Belongs to the Nudix hydrolase family.</text>
</comment>
<evidence type="ECO:0000256" key="4">
    <source>
        <dbReference type="ARBA" id="ARBA00022801"/>
    </source>
</evidence>
<dbReference type="InterPro" id="IPR020476">
    <property type="entry name" value="Nudix_hydrolase"/>
</dbReference>
<evidence type="ECO:0000256" key="5">
    <source>
        <dbReference type="ARBA" id="ARBA00022842"/>
    </source>
</evidence>
<dbReference type="PROSITE" id="PS51462">
    <property type="entry name" value="NUDIX"/>
    <property type="match status" value="1"/>
</dbReference>
<dbReference type="GO" id="GO:0046872">
    <property type="term" value="F:metal ion binding"/>
    <property type="evidence" value="ECO:0007669"/>
    <property type="project" value="UniProtKB-KW"/>
</dbReference>
<gene>
    <name evidence="8" type="ORF">IAD28_02035</name>
</gene>
<comment type="caution">
    <text evidence="8">The sequence shown here is derived from an EMBL/GenBank/DDBJ whole genome shotgun (WGS) entry which is preliminary data.</text>
</comment>
<dbReference type="PANTHER" id="PTHR43758:SF2">
    <property type="entry name" value="OXIDIZED PURINE NUCLEOSIDE TRIPHOSPHATE HYDROLASE"/>
    <property type="match status" value="1"/>
</dbReference>
<dbReference type="AlphaFoldDB" id="A0A9D1NPF6"/>
<evidence type="ECO:0000256" key="6">
    <source>
        <dbReference type="RuleBase" id="RU003476"/>
    </source>
</evidence>
<keyword evidence="3" id="KW-0479">Metal-binding</keyword>
<evidence type="ECO:0000256" key="2">
    <source>
        <dbReference type="ARBA" id="ARBA00005582"/>
    </source>
</evidence>
<reference evidence="8" key="1">
    <citation type="submission" date="2020-10" db="EMBL/GenBank/DDBJ databases">
        <authorList>
            <person name="Gilroy R."/>
        </authorList>
    </citation>
    <scope>NUCLEOTIDE SEQUENCE</scope>
    <source>
        <strain evidence="8">1370</strain>
    </source>
</reference>
<comment type="cofactor">
    <cofactor evidence="1">
        <name>Mg(2+)</name>
        <dbReference type="ChEBI" id="CHEBI:18420"/>
    </cofactor>
</comment>
<dbReference type="Pfam" id="PF00293">
    <property type="entry name" value="NUDIX"/>
    <property type="match status" value="1"/>
</dbReference>
<evidence type="ECO:0000259" key="7">
    <source>
        <dbReference type="PROSITE" id="PS51462"/>
    </source>
</evidence>
<dbReference type="Proteomes" id="UP000823960">
    <property type="component" value="Unassembled WGS sequence"/>
</dbReference>
<evidence type="ECO:0000313" key="8">
    <source>
        <dbReference type="EMBL" id="HIV10459.1"/>
    </source>
</evidence>
<dbReference type="EMBL" id="DVOL01000027">
    <property type="protein sequence ID" value="HIV10459.1"/>
    <property type="molecule type" value="Genomic_DNA"/>
</dbReference>
<sequence length="148" mass="17036">MRTENVELTVLCLIHKDGEYLLQNRTKNDWKGFTLPGGHIEAGESIVDAVKREMKEETGLTVLNPHLCGVKQFPIEGGRYIVFLFEATQFEGELKSSEEGKMYWIKKAELETVNLVNDFYDLLSVMLDENLSEFQYVIDGEKWKAVKK</sequence>
<evidence type="ECO:0000256" key="3">
    <source>
        <dbReference type="ARBA" id="ARBA00022723"/>
    </source>
</evidence>
<dbReference type="CDD" id="cd18875">
    <property type="entry name" value="NUDIX_Hydrolase"/>
    <property type="match status" value="1"/>
</dbReference>
<feature type="domain" description="Nudix hydrolase" evidence="7">
    <location>
        <begin position="5"/>
        <end position="128"/>
    </location>
</feature>
<dbReference type="SUPFAM" id="SSF55811">
    <property type="entry name" value="Nudix"/>
    <property type="match status" value="1"/>
</dbReference>
<dbReference type="GO" id="GO:0016818">
    <property type="term" value="F:hydrolase activity, acting on acid anhydrides, in phosphorus-containing anhydrides"/>
    <property type="evidence" value="ECO:0007669"/>
    <property type="project" value="TreeGrafter"/>
</dbReference>
<dbReference type="InterPro" id="IPR015797">
    <property type="entry name" value="NUDIX_hydrolase-like_dom_sf"/>
</dbReference>
<name>A0A9D1NPF6_9FIRM</name>
<accession>A0A9D1NPF6</accession>
<protein>
    <submittedName>
        <fullName evidence="8">8-oxo-dGTP diphosphatase</fullName>
    </submittedName>
</protein>
<dbReference type="GO" id="GO:0005737">
    <property type="term" value="C:cytoplasm"/>
    <property type="evidence" value="ECO:0007669"/>
    <property type="project" value="TreeGrafter"/>
</dbReference>
<evidence type="ECO:0000313" key="9">
    <source>
        <dbReference type="Proteomes" id="UP000823960"/>
    </source>
</evidence>
<dbReference type="PROSITE" id="PS00893">
    <property type="entry name" value="NUDIX_BOX"/>
    <property type="match status" value="1"/>
</dbReference>